<evidence type="ECO:0000313" key="1">
    <source>
        <dbReference type="Proteomes" id="UP000887565"/>
    </source>
</evidence>
<proteinExistence type="predicted"/>
<sequence>MLKAAPELAKDPLPLTKMEPALPLTCHKALESNILVIYFYKLILLETDESANGLFQTRLNAWEAEKYGLKFPTWESYKFLLNNDNTKAFKKGYSPNLFL</sequence>
<keyword evidence="1" id="KW-1185">Reference proteome</keyword>
<evidence type="ECO:0000313" key="2">
    <source>
        <dbReference type="WBParaSite" id="nRc.2.0.1.t11006-RA"/>
    </source>
</evidence>
<accession>A0A915ICQ4</accession>
<protein>
    <submittedName>
        <fullName evidence="2">Uncharacterized protein</fullName>
    </submittedName>
</protein>
<reference evidence="2" key="1">
    <citation type="submission" date="2022-11" db="UniProtKB">
        <authorList>
            <consortium name="WormBaseParasite"/>
        </authorList>
    </citation>
    <scope>IDENTIFICATION</scope>
</reference>
<organism evidence="1 2">
    <name type="scientific">Romanomermis culicivorax</name>
    <name type="common">Nematode worm</name>
    <dbReference type="NCBI Taxonomy" id="13658"/>
    <lineage>
        <taxon>Eukaryota</taxon>
        <taxon>Metazoa</taxon>
        <taxon>Ecdysozoa</taxon>
        <taxon>Nematoda</taxon>
        <taxon>Enoplea</taxon>
        <taxon>Dorylaimia</taxon>
        <taxon>Mermithida</taxon>
        <taxon>Mermithoidea</taxon>
        <taxon>Mermithidae</taxon>
        <taxon>Romanomermis</taxon>
    </lineage>
</organism>
<dbReference type="Proteomes" id="UP000887565">
    <property type="component" value="Unplaced"/>
</dbReference>
<name>A0A915ICQ4_ROMCU</name>
<dbReference type="WBParaSite" id="nRc.2.0.1.t11006-RA">
    <property type="protein sequence ID" value="nRc.2.0.1.t11006-RA"/>
    <property type="gene ID" value="nRc.2.0.1.g11006"/>
</dbReference>
<dbReference type="AlphaFoldDB" id="A0A915ICQ4"/>